<dbReference type="GO" id="GO:0007059">
    <property type="term" value="P:chromosome segregation"/>
    <property type="evidence" value="ECO:0007669"/>
    <property type="project" value="UniProtKB-UniRule"/>
</dbReference>
<dbReference type="GO" id="GO:0005737">
    <property type="term" value="C:cytoplasm"/>
    <property type="evidence" value="ECO:0007669"/>
    <property type="project" value="UniProtKB-SubCell"/>
</dbReference>
<dbReference type="PANTHER" id="PTHR33969:SF2">
    <property type="entry name" value="SEGREGATION AND CONDENSATION PROTEIN A"/>
    <property type="match status" value="1"/>
</dbReference>
<evidence type="ECO:0000256" key="2">
    <source>
        <dbReference type="ARBA" id="ARBA00044777"/>
    </source>
</evidence>
<keyword evidence="1 3" id="KW-0159">Chromosome partition</keyword>
<dbReference type="GO" id="GO:0051301">
    <property type="term" value="P:cell division"/>
    <property type="evidence" value="ECO:0007669"/>
    <property type="project" value="UniProtKB-KW"/>
</dbReference>
<comment type="subcellular location">
    <subcellularLocation>
        <location evidence="3">Cytoplasm</location>
    </subcellularLocation>
    <text evidence="3">Associated with two foci at the outer edges of the nucleoid region in young cells, and at four foci within both cell halves in older cells.</text>
</comment>
<comment type="subunit">
    <text evidence="3">Component of a cohesin-like complex composed of ScpA, ScpB and the Smc homodimer, in which ScpA and ScpB bind to the head domain of Smc. The presence of the three proteins is required for the association of the complex with DNA.</text>
</comment>
<proteinExistence type="inferred from homology"/>
<keyword evidence="3" id="KW-0963">Cytoplasm</keyword>
<dbReference type="PANTHER" id="PTHR33969">
    <property type="entry name" value="SEGREGATION AND CONDENSATION PROTEIN A"/>
    <property type="match status" value="1"/>
</dbReference>
<keyword evidence="3" id="KW-0131">Cell cycle</keyword>
<protein>
    <recommendedName>
        <fullName evidence="2 3">Segregation and condensation protein A</fullName>
    </recommendedName>
</protein>
<evidence type="ECO:0000313" key="4">
    <source>
        <dbReference type="EMBL" id="NEU03604.1"/>
    </source>
</evidence>
<keyword evidence="3" id="KW-0132">Cell division</keyword>
<dbReference type="Proteomes" id="UP000481872">
    <property type="component" value="Unassembled WGS sequence"/>
</dbReference>
<dbReference type="EMBL" id="JAAGPU010000001">
    <property type="protein sequence ID" value="NEU03604.1"/>
    <property type="molecule type" value="Genomic_DNA"/>
</dbReference>
<dbReference type="GO" id="GO:0006260">
    <property type="term" value="P:DNA replication"/>
    <property type="evidence" value="ECO:0007669"/>
    <property type="project" value="UniProtKB-UniRule"/>
</dbReference>
<evidence type="ECO:0000256" key="3">
    <source>
        <dbReference type="HAMAP-Rule" id="MF_01805"/>
    </source>
</evidence>
<dbReference type="NCBIfam" id="NF000994">
    <property type="entry name" value="PRK00104.1-3"/>
    <property type="match status" value="1"/>
</dbReference>
<organism evidence="4 5">
    <name type="scientific">Clostridium senegalense</name>
    <dbReference type="NCBI Taxonomy" id="1465809"/>
    <lineage>
        <taxon>Bacteria</taxon>
        <taxon>Bacillati</taxon>
        <taxon>Bacillota</taxon>
        <taxon>Clostridia</taxon>
        <taxon>Eubacteriales</taxon>
        <taxon>Clostridiaceae</taxon>
        <taxon>Clostridium</taxon>
    </lineage>
</organism>
<comment type="function">
    <text evidence="3">Participates in chromosomal partition during cell division. May act via the formation of a condensin-like complex containing Smc and ScpB that pull DNA away from mid-cell into both cell halves.</text>
</comment>
<dbReference type="Gene3D" id="6.10.250.2410">
    <property type="match status" value="1"/>
</dbReference>
<name>A0A6M0H0G0_9CLOT</name>
<dbReference type="Pfam" id="PF02616">
    <property type="entry name" value="SMC_ScpA"/>
    <property type="match status" value="1"/>
</dbReference>
<reference evidence="4 5" key="1">
    <citation type="submission" date="2020-02" db="EMBL/GenBank/DDBJ databases">
        <title>Genome assembly of a novel Clostridium senegalense strain.</title>
        <authorList>
            <person name="Gupta T.B."/>
            <person name="Jauregui R."/>
            <person name="Maclean P."/>
            <person name="Nawarathana A."/>
            <person name="Brightwell G."/>
        </authorList>
    </citation>
    <scope>NUCLEOTIDE SEQUENCE [LARGE SCALE GENOMIC DNA]</scope>
    <source>
        <strain evidence="4 5">AGRFS4</strain>
    </source>
</reference>
<comment type="caution">
    <text evidence="4">The sequence shown here is derived from an EMBL/GenBank/DDBJ whole genome shotgun (WGS) entry which is preliminary data.</text>
</comment>
<dbReference type="HAMAP" id="MF_01805">
    <property type="entry name" value="ScpA"/>
    <property type="match status" value="1"/>
</dbReference>
<evidence type="ECO:0000256" key="1">
    <source>
        <dbReference type="ARBA" id="ARBA00022829"/>
    </source>
</evidence>
<gene>
    <name evidence="3" type="primary">scpA</name>
    <name evidence="4" type="ORF">G3M99_01780</name>
</gene>
<evidence type="ECO:0000313" key="5">
    <source>
        <dbReference type="Proteomes" id="UP000481872"/>
    </source>
</evidence>
<dbReference type="Gene3D" id="1.10.10.580">
    <property type="entry name" value="Structural maintenance of chromosome 1. Chain E"/>
    <property type="match status" value="1"/>
</dbReference>
<accession>A0A6M0H0G0</accession>
<dbReference type="InterPro" id="IPR023093">
    <property type="entry name" value="ScpA-like_C"/>
</dbReference>
<sequence length="256" mass="30141">MSLSIKITNFEGPFDLLLHLIKKNEMSIYDIKILEITNQYLGYLKTMQEMDLEITSEFIVIAATLIEIKSKLLLPKPKVEEYENEEDAAKELVEKLIQYKKYKMVAEFLGERQLETGAVFSKKPEIIEEKNPKKETIADLLKNRTMLDLYNLYNELMNNYLNKMNEKGDFFEDKIKIETFKIEDKMTEITTLMKTYPKIHFSRLIEGYKSKSEAIVTFLALLELIKIKTVNVIQEKSFSDIYVERVDDIERTDEDE</sequence>
<dbReference type="InterPro" id="IPR003768">
    <property type="entry name" value="ScpA"/>
</dbReference>
<comment type="similarity">
    <text evidence="3">Belongs to the ScpA family.</text>
</comment>
<dbReference type="RefSeq" id="WP_061994809.1">
    <property type="nucleotide sequence ID" value="NZ_JAAGPU010000001.1"/>
</dbReference>
<dbReference type="AlphaFoldDB" id="A0A6M0H0G0"/>
<keyword evidence="5" id="KW-1185">Reference proteome</keyword>